<name>A0A0R2G8S5_9LACO</name>
<comment type="caution">
    <text evidence="1">The sequence shown here is derived from an EMBL/GenBank/DDBJ whole genome shotgun (WGS) entry which is preliminary data.</text>
</comment>
<dbReference type="EMBL" id="JQAZ01000001">
    <property type="protein sequence ID" value="KRN33708.1"/>
    <property type="molecule type" value="Genomic_DNA"/>
</dbReference>
<dbReference type="Proteomes" id="UP000051645">
    <property type="component" value="Unassembled WGS sequence"/>
</dbReference>
<evidence type="ECO:0000313" key="2">
    <source>
        <dbReference type="Proteomes" id="UP000051645"/>
    </source>
</evidence>
<organism evidence="1 2">
    <name type="scientific">Lactobacillus selangorensis</name>
    <dbReference type="NCBI Taxonomy" id="81857"/>
    <lineage>
        <taxon>Bacteria</taxon>
        <taxon>Bacillati</taxon>
        <taxon>Bacillota</taxon>
        <taxon>Bacilli</taxon>
        <taxon>Lactobacillales</taxon>
        <taxon>Lactobacillaceae</taxon>
        <taxon>Lactobacillus</taxon>
    </lineage>
</organism>
<sequence length="148" mass="17125">MLDSIFSRNTEADKMVVKQQPRYVFGVLNLKTDAGYEIHFLNIPDLSAKGVTYAETLYYAYRVLSHFLEPFKEDAAQILQYTFRELPIFKKDKNSFLTLITVTHDLDPHKMEMTFLLPQTRASELADEADQVGRLIRFLPNRSTSDQA</sequence>
<dbReference type="AlphaFoldDB" id="A0A0R2G8S5"/>
<keyword evidence="2" id="KW-1185">Reference proteome</keyword>
<evidence type="ECO:0000313" key="1">
    <source>
        <dbReference type="EMBL" id="KRN33708.1"/>
    </source>
</evidence>
<dbReference type="STRING" id="81857.IV38_GL000652"/>
<protein>
    <submittedName>
        <fullName evidence="1">Uncharacterized protein</fullName>
    </submittedName>
</protein>
<proteinExistence type="predicted"/>
<gene>
    <name evidence="1" type="ORF">IV40_GL000016</name>
</gene>
<dbReference type="PATRIC" id="fig|81857.4.peg.15"/>
<accession>A0A0R2G8S5</accession>
<reference evidence="1 2" key="1">
    <citation type="journal article" date="2015" name="Genome Announc.">
        <title>Expanding the biotechnology potential of lactobacilli through comparative genomics of 213 strains and associated genera.</title>
        <authorList>
            <person name="Sun Z."/>
            <person name="Harris H.M."/>
            <person name="McCann A."/>
            <person name="Guo C."/>
            <person name="Argimon S."/>
            <person name="Zhang W."/>
            <person name="Yang X."/>
            <person name="Jeffery I.B."/>
            <person name="Cooney J.C."/>
            <person name="Kagawa T.F."/>
            <person name="Liu W."/>
            <person name="Song Y."/>
            <person name="Salvetti E."/>
            <person name="Wrobel A."/>
            <person name="Rasinkangas P."/>
            <person name="Parkhill J."/>
            <person name="Rea M.C."/>
            <person name="O'Sullivan O."/>
            <person name="Ritari J."/>
            <person name="Douillard F.P."/>
            <person name="Paul Ross R."/>
            <person name="Yang R."/>
            <person name="Briner A.E."/>
            <person name="Felis G.E."/>
            <person name="de Vos W.M."/>
            <person name="Barrangou R."/>
            <person name="Klaenhammer T.R."/>
            <person name="Caufield P.W."/>
            <person name="Cui Y."/>
            <person name="Zhang H."/>
            <person name="O'Toole P.W."/>
        </authorList>
    </citation>
    <scope>NUCLEOTIDE SEQUENCE [LARGE SCALE GENOMIC DNA]</scope>
    <source>
        <strain evidence="1 2">DSM 13344</strain>
    </source>
</reference>